<dbReference type="Proteomes" id="UP000428260">
    <property type="component" value="Chromosome"/>
</dbReference>
<dbReference type="InterPro" id="IPR045398">
    <property type="entry name" value="DUF6515"/>
</dbReference>
<gene>
    <name evidence="1" type="ORF">GM418_13445</name>
</gene>
<dbReference type="KEGG" id="mcos:GM418_13445"/>
<organism evidence="1 2">
    <name type="scientific">Maribellus comscasis</name>
    <dbReference type="NCBI Taxonomy" id="2681766"/>
    <lineage>
        <taxon>Bacteria</taxon>
        <taxon>Pseudomonadati</taxon>
        <taxon>Bacteroidota</taxon>
        <taxon>Bacteroidia</taxon>
        <taxon>Marinilabiliales</taxon>
        <taxon>Prolixibacteraceae</taxon>
        <taxon>Maribellus</taxon>
    </lineage>
</organism>
<keyword evidence="2" id="KW-1185">Reference proteome</keyword>
<dbReference type="Pfam" id="PF20125">
    <property type="entry name" value="DUF6515"/>
    <property type="match status" value="1"/>
</dbReference>
<dbReference type="RefSeq" id="WP_158867124.1">
    <property type="nucleotide sequence ID" value="NZ_CP046401.1"/>
</dbReference>
<sequence length="182" mass="20143">MKASISLAFIFFFLLVGSEAFSQRAVVKTPRKTVVTGPRGTVIYKKKPVVVAPVKRISRHAVVVHYQTRPYYYHSGVFYVSRSGAYVQVVPPVGIRVAVLPPKYVRVVVGPSVYFYATGVFYVKDVSSANYIVAKPPVGVVVATIPKEAAEVEFQGALCYEYNDVLYKPVPEDKSYQVVGEL</sequence>
<accession>A0A6I6JQE3</accession>
<evidence type="ECO:0000313" key="2">
    <source>
        <dbReference type="Proteomes" id="UP000428260"/>
    </source>
</evidence>
<reference evidence="1 2" key="1">
    <citation type="submission" date="2019-11" db="EMBL/GenBank/DDBJ databases">
        <authorList>
            <person name="Zheng R.K."/>
            <person name="Sun C.M."/>
        </authorList>
    </citation>
    <scope>NUCLEOTIDE SEQUENCE [LARGE SCALE GENOMIC DNA]</scope>
    <source>
        <strain evidence="1 2">WC007</strain>
    </source>
</reference>
<dbReference type="AlphaFoldDB" id="A0A6I6JQE3"/>
<protein>
    <submittedName>
        <fullName evidence="1">Uncharacterized protein</fullName>
    </submittedName>
</protein>
<proteinExistence type="predicted"/>
<evidence type="ECO:0000313" key="1">
    <source>
        <dbReference type="EMBL" id="QGY44631.1"/>
    </source>
</evidence>
<dbReference type="EMBL" id="CP046401">
    <property type="protein sequence ID" value="QGY44631.1"/>
    <property type="molecule type" value="Genomic_DNA"/>
</dbReference>
<name>A0A6I6JQE3_9BACT</name>